<protein>
    <recommendedName>
        <fullName evidence="2">Protein kinase domain-containing protein</fullName>
    </recommendedName>
</protein>
<accession>A0ABR2IJL1</accession>
<evidence type="ECO:0000313" key="4">
    <source>
        <dbReference type="Proteomes" id="UP001470230"/>
    </source>
</evidence>
<feature type="region of interest" description="Disordered" evidence="1">
    <location>
        <begin position="375"/>
        <end position="394"/>
    </location>
</feature>
<evidence type="ECO:0000256" key="1">
    <source>
        <dbReference type="SAM" id="MobiDB-lite"/>
    </source>
</evidence>
<gene>
    <name evidence="3" type="ORF">M9Y10_011551</name>
</gene>
<dbReference type="SMART" id="SM00220">
    <property type="entry name" value="S_TKc"/>
    <property type="match status" value="1"/>
</dbReference>
<dbReference type="PROSITE" id="PS50011">
    <property type="entry name" value="PROTEIN_KINASE_DOM"/>
    <property type="match status" value="1"/>
</dbReference>
<sequence length="394" mass="45434">MSKKLLFEEILIDITDYELIEELGQGGCGAAYKAKNKKTNEEVALKVIFKSIREISQISKQREILREVCIPCQLNSPGIVPLLGFRFPIPEEELKRKPPPKMKIPKGVGKRPVTSEDFNGAIYITKLMKYKSIENYMKQYLNLKGSCKGIKMNPTIRSKIIFGVASTMKRVHNQMIIHRDLKLQNVFLDENLEPRIADFGLARVITPDVQMTMNIGTPIYMAPELFQGDTNYDSSVDVYAFAMFLYFMFMPAPIFEPKIRSPNQMAIKIYNGQRPLNDGSIPAHYWDLIQKCWDHSPLKRPTFADIVNILKDDKYAIKEFDKETDLDDLHEYQMRMEDYEDVPSSFASTISNVSLIETASGEKIKITDSSISFADDHRETDDEERKTEFNWDRH</sequence>
<dbReference type="InterPro" id="IPR000719">
    <property type="entry name" value="Prot_kinase_dom"/>
</dbReference>
<dbReference type="Proteomes" id="UP001470230">
    <property type="component" value="Unassembled WGS sequence"/>
</dbReference>
<evidence type="ECO:0000259" key="2">
    <source>
        <dbReference type="PROSITE" id="PS50011"/>
    </source>
</evidence>
<comment type="caution">
    <text evidence="3">The sequence shown here is derived from an EMBL/GenBank/DDBJ whole genome shotgun (WGS) entry which is preliminary data.</text>
</comment>
<organism evidence="3 4">
    <name type="scientific">Tritrichomonas musculus</name>
    <dbReference type="NCBI Taxonomy" id="1915356"/>
    <lineage>
        <taxon>Eukaryota</taxon>
        <taxon>Metamonada</taxon>
        <taxon>Parabasalia</taxon>
        <taxon>Tritrichomonadida</taxon>
        <taxon>Tritrichomonadidae</taxon>
        <taxon>Tritrichomonas</taxon>
    </lineage>
</organism>
<feature type="domain" description="Protein kinase" evidence="2">
    <location>
        <begin position="17"/>
        <end position="316"/>
    </location>
</feature>
<dbReference type="SUPFAM" id="SSF56112">
    <property type="entry name" value="Protein kinase-like (PK-like)"/>
    <property type="match status" value="1"/>
</dbReference>
<dbReference type="Pfam" id="PF00069">
    <property type="entry name" value="Pkinase"/>
    <property type="match status" value="1"/>
</dbReference>
<reference evidence="3 4" key="1">
    <citation type="submission" date="2024-04" db="EMBL/GenBank/DDBJ databases">
        <title>Tritrichomonas musculus Genome.</title>
        <authorList>
            <person name="Alves-Ferreira E."/>
            <person name="Grigg M."/>
            <person name="Lorenzi H."/>
            <person name="Galac M."/>
        </authorList>
    </citation>
    <scope>NUCLEOTIDE SEQUENCE [LARGE SCALE GENOMIC DNA]</scope>
    <source>
        <strain evidence="3 4">EAF2021</strain>
    </source>
</reference>
<dbReference type="PROSITE" id="PS00108">
    <property type="entry name" value="PROTEIN_KINASE_ST"/>
    <property type="match status" value="1"/>
</dbReference>
<dbReference type="InterPro" id="IPR051681">
    <property type="entry name" value="Ser/Thr_Kinases-Pseudokinases"/>
</dbReference>
<keyword evidence="4" id="KW-1185">Reference proteome</keyword>
<proteinExistence type="predicted"/>
<dbReference type="InterPro" id="IPR011009">
    <property type="entry name" value="Kinase-like_dom_sf"/>
</dbReference>
<dbReference type="Gene3D" id="1.10.510.10">
    <property type="entry name" value="Transferase(Phosphotransferase) domain 1"/>
    <property type="match status" value="1"/>
</dbReference>
<dbReference type="InterPro" id="IPR008271">
    <property type="entry name" value="Ser/Thr_kinase_AS"/>
</dbReference>
<name>A0ABR2IJL1_9EUKA</name>
<evidence type="ECO:0000313" key="3">
    <source>
        <dbReference type="EMBL" id="KAK8863860.1"/>
    </source>
</evidence>
<dbReference type="PANTHER" id="PTHR44329">
    <property type="entry name" value="SERINE/THREONINE-PROTEIN KINASE TNNI3K-RELATED"/>
    <property type="match status" value="1"/>
</dbReference>
<dbReference type="EMBL" id="JAPFFF010000017">
    <property type="protein sequence ID" value="KAK8863860.1"/>
    <property type="molecule type" value="Genomic_DNA"/>
</dbReference>
<dbReference type="PANTHER" id="PTHR44329:SF214">
    <property type="entry name" value="PROTEIN KINASE DOMAIN-CONTAINING PROTEIN"/>
    <property type="match status" value="1"/>
</dbReference>
<dbReference type="Gene3D" id="3.30.200.20">
    <property type="entry name" value="Phosphorylase Kinase, domain 1"/>
    <property type="match status" value="1"/>
</dbReference>